<sequence>MILDTQLDETQRAFVTKLDFYRTDKQLEEDVTSLMEWMSEQPHLPSVTDKKWLSHFIVGCKYNLHKTKQTIDAYFVTRAEHPEFICTFDLEQVLYNRKNGSNCVFPKLTPEAYRVMCSRMYPTAKDLKLDFLLSFQSYLAILDLQLRIEPMHGEIFLFDLEYLPLSQFVNLPPLMTKNYINMCFNSFPLSVKGFHFINPPKFIGKIMTLAKMLLPKKLKNRIYVHNTLESLYQFIPKDVLPDQYGGTAGDLRSIEDNWFEYTMANNEWLGNRPKADLSKRVGQLKLCELNVKDKFKKLEID</sequence>
<accession>A0A5E4N579</accession>
<dbReference type="Proteomes" id="UP000325440">
    <property type="component" value="Unassembled WGS sequence"/>
</dbReference>
<name>A0A5E4N579_9HEMI</name>
<keyword evidence="3" id="KW-1185">Reference proteome</keyword>
<dbReference type="GO" id="GO:0016020">
    <property type="term" value="C:membrane"/>
    <property type="evidence" value="ECO:0007669"/>
    <property type="project" value="TreeGrafter"/>
</dbReference>
<proteinExistence type="predicted"/>
<reference evidence="2 3" key="1">
    <citation type="submission" date="2019-08" db="EMBL/GenBank/DDBJ databases">
        <authorList>
            <person name="Alioto T."/>
            <person name="Alioto T."/>
            <person name="Gomez Garrido J."/>
        </authorList>
    </citation>
    <scope>NUCLEOTIDE SEQUENCE [LARGE SCALE GENOMIC DNA]</scope>
</reference>
<evidence type="ECO:0000313" key="2">
    <source>
        <dbReference type="EMBL" id="VVC39803.1"/>
    </source>
</evidence>
<dbReference type="Pfam" id="PF00650">
    <property type="entry name" value="CRAL_TRIO"/>
    <property type="match status" value="1"/>
</dbReference>
<dbReference type="SUPFAM" id="SSF52087">
    <property type="entry name" value="CRAL/TRIO domain"/>
    <property type="match status" value="1"/>
</dbReference>
<dbReference type="Gene3D" id="3.40.525.10">
    <property type="entry name" value="CRAL-TRIO lipid binding domain"/>
    <property type="match status" value="1"/>
</dbReference>
<organism evidence="2 3">
    <name type="scientific">Cinara cedri</name>
    <dbReference type="NCBI Taxonomy" id="506608"/>
    <lineage>
        <taxon>Eukaryota</taxon>
        <taxon>Metazoa</taxon>
        <taxon>Ecdysozoa</taxon>
        <taxon>Arthropoda</taxon>
        <taxon>Hexapoda</taxon>
        <taxon>Insecta</taxon>
        <taxon>Pterygota</taxon>
        <taxon>Neoptera</taxon>
        <taxon>Paraneoptera</taxon>
        <taxon>Hemiptera</taxon>
        <taxon>Sternorrhyncha</taxon>
        <taxon>Aphidomorpha</taxon>
        <taxon>Aphidoidea</taxon>
        <taxon>Aphididae</taxon>
        <taxon>Lachninae</taxon>
        <taxon>Cinara</taxon>
    </lineage>
</organism>
<dbReference type="EMBL" id="CABPRJ010001897">
    <property type="protein sequence ID" value="VVC39803.1"/>
    <property type="molecule type" value="Genomic_DNA"/>
</dbReference>
<gene>
    <name evidence="2" type="ORF">CINCED_3A020519</name>
</gene>
<evidence type="ECO:0000313" key="3">
    <source>
        <dbReference type="Proteomes" id="UP000325440"/>
    </source>
</evidence>
<protein>
    <submittedName>
        <fullName evidence="2">CRAL/TRIO, N-terminal domain,CRAL-TRIO lipid binding domain</fullName>
    </submittedName>
</protein>
<dbReference type="PANTHER" id="PTHR10174:SF222">
    <property type="entry name" value="GH10083P-RELATED"/>
    <property type="match status" value="1"/>
</dbReference>
<dbReference type="AlphaFoldDB" id="A0A5E4N579"/>
<dbReference type="PROSITE" id="PS50191">
    <property type="entry name" value="CRAL_TRIO"/>
    <property type="match status" value="1"/>
</dbReference>
<dbReference type="GO" id="GO:1902936">
    <property type="term" value="F:phosphatidylinositol bisphosphate binding"/>
    <property type="evidence" value="ECO:0007669"/>
    <property type="project" value="TreeGrafter"/>
</dbReference>
<dbReference type="InterPro" id="IPR001251">
    <property type="entry name" value="CRAL-TRIO_dom"/>
</dbReference>
<dbReference type="InterPro" id="IPR036273">
    <property type="entry name" value="CRAL/TRIO_N_dom_sf"/>
</dbReference>
<dbReference type="PANTHER" id="PTHR10174">
    <property type="entry name" value="ALPHA-TOCOPHEROL TRANSFER PROTEIN-RELATED"/>
    <property type="match status" value="1"/>
</dbReference>
<feature type="domain" description="CRAL-TRIO" evidence="1">
    <location>
        <begin position="123"/>
        <end position="252"/>
    </location>
</feature>
<dbReference type="OrthoDB" id="6682367at2759"/>
<dbReference type="CDD" id="cd00170">
    <property type="entry name" value="SEC14"/>
    <property type="match status" value="1"/>
</dbReference>
<dbReference type="SMART" id="SM00516">
    <property type="entry name" value="SEC14"/>
    <property type="match status" value="1"/>
</dbReference>
<evidence type="ECO:0000259" key="1">
    <source>
        <dbReference type="PROSITE" id="PS50191"/>
    </source>
</evidence>
<dbReference type="InterPro" id="IPR036865">
    <property type="entry name" value="CRAL-TRIO_dom_sf"/>
</dbReference>
<dbReference type="SUPFAM" id="SSF46938">
    <property type="entry name" value="CRAL/TRIO N-terminal domain"/>
    <property type="match status" value="1"/>
</dbReference>